<proteinExistence type="predicted"/>
<reference evidence="2 3" key="1">
    <citation type="submission" date="2019-03" db="EMBL/GenBank/DDBJ databases">
        <title>Genomic Encyclopedia of Type Strains, Phase IV (KMG-IV): sequencing the most valuable type-strain genomes for metagenomic binning, comparative biology and taxonomic classification.</title>
        <authorList>
            <person name="Goeker M."/>
        </authorList>
    </citation>
    <scope>NUCLEOTIDE SEQUENCE [LARGE SCALE GENOMIC DNA]</scope>
    <source>
        <strain evidence="2 3">DSM 18792</strain>
    </source>
</reference>
<accession>A0A4R1RLE3</accession>
<dbReference type="AlphaFoldDB" id="A0A4R1RLE3"/>
<dbReference type="EMBL" id="SLUP01000003">
    <property type="protein sequence ID" value="TCL67048.1"/>
    <property type="molecule type" value="Genomic_DNA"/>
</dbReference>
<keyword evidence="1" id="KW-1133">Transmembrane helix</keyword>
<keyword evidence="1" id="KW-0472">Membrane</keyword>
<gene>
    <name evidence="2" type="ORF">EV196_103471</name>
</gene>
<feature type="transmembrane region" description="Helical" evidence="1">
    <location>
        <begin position="59"/>
        <end position="81"/>
    </location>
</feature>
<keyword evidence="3" id="KW-1185">Reference proteome</keyword>
<evidence type="ECO:0000313" key="2">
    <source>
        <dbReference type="EMBL" id="TCL67048.1"/>
    </source>
</evidence>
<evidence type="ECO:0000256" key="1">
    <source>
        <dbReference type="SAM" id="Phobius"/>
    </source>
</evidence>
<feature type="transmembrane region" description="Helical" evidence="1">
    <location>
        <begin position="87"/>
        <end position="106"/>
    </location>
</feature>
<evidence type="ECO:0000313" key="3">
    <source>
        <dbReference type="Proteomes" id="UP000295455"/>
    </source>
</evidence>
<name>A0A4R1RLE3_9FLAO</name>
<dbReference type="RefSeq" id="WP_132217393.1">
    <property type="nucleotide sequence ID" value="NZ_OX156936.1"/>
</dbReference>
<sequence>MKLFAKCPKCKHETSFSSNYKTRVEYAMYEGKTKNLVCDNCSIKNSFKVNDLFAKESKLAVLMAGLLFLIGTPILIYYLPILILKYGGIYASLGAAGLLLIPGIVYSTTLKEDRIRVNTFNRGWIKD</sequence>
<protein>
    <submittedName>
        <fullName evidence="2">Uncharacterized protein</fullName>
    </submittedName>
</protein>
<keyword evidence="1" id="KW-0812">Transmembrane</keyword>
<dbReference type="OrthoDB" id="1179607at2"/>
<comment type="caution">
    <text evidence="2">The sequence shown here is derived from an EMBL/GenBank/DDBJ whole genome shotgun (WGS) entry which is preliminary data.</text>
</comment>
<organism evidence="2 3">
    <name type="scientific">Mariniflexile fucanivorans</name>
    <dbReference type="NCBI Taxonomy" id="264023"/>
    <lineage>
        <taxon>Bacteria</taxon>
        <taxon>Pseudomonadati</taxon>
        <taxon>Bacteroidota</taxon>
        <taxon>Flavobacteriia</taxon>
        <taxon>Flavobacteriales</taxon>
        <taxon>Flavobacteriaceae</taxon>
        <taxon>Mariniflexile</taxon>
    </lineage>
</organism>
<dbReference type="Proteomes" id="UP000295455">
    <property type="component" value="Unassembled WGS sequence"/>
</dbReference>